<dbReference type="InterPro" id="IPR036439">
    <property type="entry name" value="Dockerin_dom_sf"/>
</dbReference>
<accession>A0A2S8GJT1</accession>
<evidence type="ECO:0000313" key="1">
    <source>
        <dbReference type="EMBL" id="PQO44699.1"/>
    </source>
</evidence>
<organism evidence="1 2">
    <name type="scientific">Blastopirellula marina</name>
    <dbReference type="NCBI Taxonomy" id="124"/>
    <lineage>
        <taxon>Bacteria</taxon>
        <taxon>Pseudomonadati</taxon>
        <taxon>Planctomycetota</taxon>
        <taxon>Planctomycetia</taxon>
        <taxon>Pirellulales</taxon>
        <taxon>Pirellulaceae</taxon>
        <taxon>Blastopirellula</taxon>
    </lineage>
</organism>
<comment type="caution">
    <text evidence="1">The sequence shown here is derived from an EMBL/GenBank/DDBJ whole genome shotgun (WGS) entry which is preliminary data.</text>
</comment>
<dbReference type="Gene3D" id="2.60.40.10">
    <property type="entry name" value="Immunoglobulins"/>
    <property type="match status" value="1"/>
</dbReference>
<gene>
    <name evidence="1" type="ORF">C5Y93_18215</name>
</gene>
<protein>
    <recommendedName>
        <fullName evidence="3">SD-repeat containing protein B domain-containing protein</fullName>
    </recommendedName>
</protein>
<dbReference type="SUPFAM" id="SSF117074">
    <property type="entry name" value="Hypothetical protein PA1324"/>
    <property type="match status" value="1"/>
</dbReference>
<dbReference type="GO" id="GO:0004553">
    <property type="term" value="F:hydrolase activity, hydrolyzing O-glycosyl compounds"/>
    <property type="evidence" value="ECO:0007669"/>
    <property type="project" value="InterPro"/>
</dbReference>
<reference evidence="1 2" key="1">
    <citation type="submission" date="2018-02" db="EMBL/GenBank/DDBJ databases">
        <title>Comparative genomes isolates from brazilian mangrove.</title>
        <authorList>
            <person name="Araujo J.E."/>
            <person name="Taketani R.G."/>
            <person name="Silva M.C.P."/>
            <person name="Loureco M.V."/>
            <person name="Andreote F.D."/>
        </authorList>
    </citation>
    <scope>NUCLEOTIDE SEQUENCE [LARGE SCALE GENOMIC DNA]</scope>
    <source>
        <strain evidence="1 2">Nap-Phe MGV</strain>
    </source>
</reference>
<name>A0A2S8GJT1_9BACT</name>
<dbReference type="AlphaFoldDB" id="A0A2S8GJT1"/>
<dbReference type="Proteomes" id="UP000237819">
    <property type="component" value="Unassembled WGS sequence"/>
</dbReference>
<dbReference type="Gene3D" id="1.10.1330.10">
    <property type="entry name" value="Dockerin domain"/>
    <property type="match status" value="1"/>
</dbReference>
<proteinExistence type="predicted"/>
<evidence type="ECO:0008006" key="3">
    <source>
        <dbReference type="Google" id="ProtNLM"/>
    </source>
</evidence>
<dbReference type="InterPro" id="IPR013783">
    <property type="entry name" value="Ig-like_fold"/>
</dbReference>
<sequence>MEPLEPRAMMASDLNAWHNPNMSLDVNGDSLVDQTDVSILISQLELGFRSYSVNSQTAGGLEGEQVLYLDVNNDGDFNPLDLSMMLSSLIEGEDAASDFSAGFTFEIYQNNVLLGTATTSFDASDNPVVTPINVDVEQGSAFTLKVYVRNSSTETGGALATPDVIGAYLDIGYDPSFVQPVDTGSVLSPFSQGGVAASIDPTGLVKNAGGSSTFGDTDPEVPGGWENNQMLYSIDFTPVQAGAFTLEGFKAVFTEDDGDPNTQDINQAAVVFQDLRNTEGSPLDVVNLAFPQINVNVLQRPGANNDIVAATADLIEEIDASDPRIVEIGGINYLVIDVKENDLDFDGNALTTGAEVTLTLESGYAATSLTTTTDLAGRVLIGTDPIAALPGLSDQYLLYQLPEDLSGTEEIIYTLTDPNDSARTNTATVTINITPVLVAVDDGDTTTPFATVVPGDSAILDVLANDYIAGDGTVIPVEDITIIAVSGQAATDGRLDFTDGKTIIYTASATPGLETFTYTIQYTDADDVVHTDEATVTVRVPIDSLIAGGLFFDVNNDGAWNEYPEAGNPEDFIGGVEISLYQGGVLVGTTQSSQADGTFGFAGIDEGTYSIKIAQPKFVYKFGTGVSSLPANWTVLADGSVMINNLTIAAAGTLKFEGLNLGYLGRTGAYRGINDQLATVGENTITFAVSKQADGSGKLEWYSPNLGWDELVFIDGFLFDTTTKTGQLILHIDEDGDSLTDPVIAPITFSLNNPHFLLIADTSDAVIFKLVGDIETIVDHLSSVDVAFSDF</sequence>
<dbReference type="EMBL" id="PUHZ01000018">
    <property type="protein sequence ID" value="PQO44699.1"/>
    <property type="molecule type" value="Genomic_DNA"/>
</dbReference>
<evidence type="ECO:0000313" key="2">
    <source>
        <dbReference type="Proteomes" id="UP000237819"/>
    </source>
</evidence>
<dbReference type="Pfam" id="PF00404">
    <property type="entry name" value="Dockerin_1"/>
    <property type="match status" value="1"/>
</dbReference>
<dbReference type="InterPro" id="IPR002105">
    <property type="entry name" value="Dockerin_1_rpt"/>
</dbReference>
<dbReference type="SUPFAM" id="SSF63446">
    <property type="entry name" value="Type I dockerin domain"/>
    <property type="match status" value="1"/>
</dbReference>
<dbReference type="GO" id="GO:0000272">
    <property type="term" value="P:polysaccharide catabolic process"/>
    <property type="evidence" value="ECO:0007669"/>
    <property type="project" value="InterPro"/>
</dbReference>